<evidence type="ECO:0000313" key="1">
    <source>
        <dbReference type="EMBL" id="KKM71618.1"/>
    </source>
</evidence>
<accession>A0A0F9JPI4</accession>
<dbReference type="AlphaFoldDB" id="A0A0F9JPI4"/>
<dbReference type="EMBL" id="LAZR01009604">
    <property type="protein sequence ID" value="KKM71618.1"/>
    <property type="molecule type" value="Genomic_DNA"/>
</dbReference>
<organism evidence="1">
    <name type="scientific">marine sediment metagenome</name>
    <dbReference type="NCBI Taxonomy" id="412755"/>
    <lineage>
        <taxon>unclassified sequences</taxon>
        <taxon>metagenomes</taxon>
        <taxon>ecological metagenomes</taxon>
    </lineage>
</organism>
<name>A0A0F9JPI4_9ZZZZ</name>
<comment type="caution">
    <text evidence="1">The sequence shown here is derived from an EMBL/GenBank/DDBJ whole genome shotgun (WGS) entry which is preliminary data.</text>
</comment>
<dbReference type="SUPFAM" id="SSF53335">
    <property type="entry name" value="S-adenosyl-L-methionine-dependent methyltransferases"/>
    <property type="match status" value="1"/>
</dbReference>
<reference evidence="1" key="1">
    <citation type="journal article" date="2015" name="Nature">
        <title>Complex archaea that bridge the gap between prokaryotes and eukaryotes.</title>
        <authorList>
            <person name="Spang A."/>
            <person name="Saw J.H."/>
            <person name="Jorgensen S.L."/>
            <person name="Zaremba-Niedzwiedzka K."/>
            <person name="Martijn J."/>
            <person name="Lind A.E."/>
            <person name="van Eijk R."/>
            <person name="Schleper C."/>
            <person name="Guy L."/>
            <person name="Ettema T.J."/>
        </authorList>
    </citation>
    <scope>NUCLEOTIDE SEQUENCE</scope>
</reference>
<gene>
    <name evidence="1" type="ORF">LCGC14_1428810</name>
</gene>
<dbReference type="InterPro" id="IPR029063">
    <property type="entry name" value="SAM-dependent_MTases_sf"/>
</dbReference>
<sequence length="488" mass="58153">MLEDSKEFKEKNNRRSLGAHLTSTEIFLKYIFPEIKNSLNEFLWIDLYAGEGNLILPILDTIPQEERVDFFKNHIFLFDVQSEMIQKCIEIAKSYKIPIDLAKKNIVQRNSLESFPKFLKSKKYPIFHITNPPYLYLGYIRKHEDTKIHLKYFENENEGYQDLYQIAMINDLRNQIDDLIYIIPANFIFGAAVSNKFRRDFLKYYKILKMYVFETKIFEFTGTNIVIVFFKRKNYPKTEIQEFTGTKFKKLDKTFKREYFLNPKFNYRGGSEFDDFCEKNKSTKPLEVKYYIRKEDVWNNKGNYHVDVIDTSSYVSNEYLKTTLYINEEFSKKVKSNLLYIRTVDTGSYEGRAGLYYIKDNFNVDGIYVSGNTYRTSPIHVFLEPTLSKEEQILLREFFNLILEYYRKRLDSEFLTTYKYSEAEYTRKYLGLTQVRKLIGTYPILSNENSLKTNLIKIIKEENAGNLIAFIKKVNKHPLSIEKLTDWL</sequence>
<protein>
    <recommendedName>
        <fullName evidence="2">DNA methylase adenine-specific domain-containing protein</fullName>
    </recommendedName>
</protein>
<dbReference type="Gene3D" id="3.40.50.150">
    <property type="entry name" value="Vaccinia Virus protein VP39"/>
    <property type="match status" value="1"/>
</dbReference>
<evidence type="ECO:0008006" key="2">
    <source>
        <dbReference type="Google" id="ProtNLM"/>
    </source>
</evidence>
<proteinExistence type="predicted"/>